<gene>
    <name evidence="1" type="ORF">PoB_002347200</name>
</gene>
<dbReference type="EMBL" id="BLXT01002711">
    <property type="protein sequence ID" value="GFN96966.1"/>
    <property type="molecule type" value="Genomic_DNA"/>
</dbReference>
<name>A0AAV3ZR36_9GAST</name>
<keyword evidence="2" id="KW-1185">Reference proteome</keyword>
<evidence type="ECO:0000313" key="1">
    <source>
        <dbReference type="EMBL" id="GFN96966.1"/>
    </source>
</evidence>
<comment type="caution">
    <text evidence="1">The sequence shown here is derived from an EMBL/GenBank/DDBJ whole genome shotgun (WGS) entry which is preliminary data.</text>
</comment>
<evidence type="ECO:0000313" key="2">
    <source>
        <dbReference type="Proteomes" id="UP000735302"/>
    </source>
</evidence>
<dbReference type="Proteomes" id="UP000735302">
    <property type="component" value="Unassembled WGS sequence"/>
</dbReference>
<reference evidence="1 2" key="1">
    <citation type="journal article" date="2021" name="Elife">
        <title>Chloroplast acquisition without the gene transfer in kleptoplastic sea slugs, Plakobranchus ocellatus.</title>
        <authorList>
            <person name="Maeda T."/>
            <person name="Takahashi S."/>
            <person name="Yoshida T."/>
            <person name="Shimamura S."/>
            <person name="Takaki Y."/>
            <person name="Nagai Y."/>
            <person name="Toyoda A."/>
            <person name="Suzuki Y."/>
            <person name="Arimoto A."/>
            <person name="Ishii H."/>
            <person name="Satoh N."/>
            <person name="Nishiyama T."/>
            <person name="Hasebe M."/>
            <person name="Maruyama T."/>
            <person name="Minagawa J."/>
            <person name="Obokata J."/>
            <person name="Shigenobu S."/>
        </authorList>
    </citation>
    <scope>NUCLEOTIDE SEQUENCE [LARGE SCALE GENOMIC DNA]</scope>
</reference>
<organism evidence="1 2">
    <name type="scientific">Plakobranchus ocellatus</name>
    <dbReference type="NCBI Taxonomy" id="259542"/>
    <lineage>
        <taxon>Eukaryota</taxon>
        <taxon>Metazoa</taxon>
        <taxon>Spiralia</taxon>
        <taxon>Lophotrochozoa</taxon>
        <taxon>Mollusca</taxon>
        <taxon>Gastropoda</taxon>
        <taxon>Heterobranchia</taxon>
        <taxon>Euthyneura</taxon>
        <taxon>Panpulmonata</taxon>
        <taxon>Sacoglossa</taxon>
        <taxon>Placobranchoidea</taxon>
        <taxon>Plakobranchidae</taxon>
        <taxon>Plakobranchus</taxon>
    </lineage>
</organism>
<sequence length="133" mass="15239">MPLIQLLTTEQLSIDTGDEDSDFEVPLVHIKNRNKNKEVNEFTETLEEITCLNVSSDFDNAIVSEPGDIQTEILTIIDSHKTPISYPVRRISSDTLKENMKFTLMMMQLKFKSNIRKCCRITTLVLIVRKCSS</sequence>
<dbReference type="AlphaFoldDB" id="A0AAV3ZR36"/>
<proteinExistence type="predicted"/>
<accession>A0AAV3ZR36</accession>
<protein>
    <submittedName>
        <fullName evidence="1">Uncharacterized protein</fullName>
    </submittedName>
</protein>